<reference evidence="1 2" key="1">
    <citation type="submission" date="2019-02" db="EMBL/GenBank/DDBJ databases">
        <title>Genomic Encyclopedia of Archaeal and Bacterial Type Strains, Phase II (KMG-II): from individual species to whole genera.</title>
        <authorList>
            <person name="Goeker M."/>
        </authorList>
    </citation>
    <scope>NUCLEOTIDE SEQUENCE [LARGE SCALE GENOMIC DNA]</scope>
    <source>
        <strain evidence="1 2">DSM 18328</strain>
    </source>
</reference>
<evidence type="ECO:0000313" key="1">
    <source>
        <dbReference type="EMBL" id="RZV06681.1"/>
    </source>
</evidence>
<dbReference type="RefSeq" id="WP_130501529.1">
    <property type="nucleotide sequence ID" value="NZ_SHMP01000007.1"/>
</dbReference>
<evidence type="ECO:0000313" key="2">
    <source>
        <dbReference type="Proteomes" id="UP000291097"/>
    </source>
</evidence>
<organism evidence="1 2">
    <name type="scientific">Natrinema hispanicum</name>
    <dbReference type="NCBI Taxonomy" id="392421"/>
    <lineage>
        <taxon>Archaea</taxon>
        <taxon>Methanobacteriati</taxon>
        <taxon>Methanobacteriota</taxon>
        <taxon>Stenosarchaea group</taxon>
        <taxon>Halobacteria</taxon>
        <taxon>Halobacteriales</taxon>
        <taxon>Natrialbaceae</taxon>
        <taxon>Natrinema</taxon>
    </lineage>
</organism>
<sequence length="116" mass="13183">MSNSDNGRAPTERLPDTLVEQLDTLEPPELRAVHKYAEQLLEEAHPPLEQQIREEAKGDVLSIEDEGVYTLVRMRSPDTDDSDGDSSPVSLYHVTRERHPDGEETLNWSFIGDLRE</sequence>
<name>A0A482Y6P8_9EURY</name>
<dbReference type="Proteomes" id="UP000291097">
    <property type="component" value="Unassembled WGS sequence"/>
</dbReference>
<protein>
    <submittedName>
        <fullName evidence="1">Uncharacterized protein</fullName>
    </submittedName>
</protein>
<dbReference type="EMBL" id="SHMP01000007">
    <property type="protein sequence ID" value="RZV06681.1"/>
    <property type="molecule type" value="Genomic_DNA"/>
</dbReference>
<dbReference type="OrthoDB" id="237450at2157"/>
<accession>A0A482Y6P8</accession>
<proteinExistence type="predicted"/>
<comment type="caution">
    <text evidence="1">The sequence shown here is derived from an EMBL/GenBank/DDBJ whole genome shotgun (WGS) entry which is preliminary data.</text>
</comment>
<dbReference type="AlphaFoldDB" id="A0A482Y6P8"/>
<gene>
    <name evidence="1" type="ORF">BDK88_3708</name>
</gene>